<dbReference type="EMBL" id="QAUU01000005">
    <property type="protein sequence ID" value="TAD64575.1"/>
    <property type="molecule type" value="Genomic_DNA"/>
</dbReference>
<reference evidence="2" key="2">
    <citation type="submission" date="2018-06" db="EMBL/GenBank/DDBJ databases">
        <authorList>
            <person name="Ashton P.M."/>
            <person name="Dallman T."/>
            <person name="Nair S."/>
            <person name="De Pinna E."/>
            <person name="Peters T."/>
            <person name="Grant K."/>
        </authorList>
    </citation>
    <scope>NUCLEOTIDE SEQUENCE</scope>
    <source>
        <strain evidence="2">238461</strain>
    </source>
</reference>
<dbReference type="AlphaFoldDB" id="A0A5W6PLN8"/>
<gene>
    <name evidence="3" type="ORF">DBZ74_04420</name>
    <name evidence="2" type="ORF">DPD93_17880</name>
</gene>
<protein>
    <submittedName>
        <fullName evidence="2">Peptidase</fullName>
    </submittedName>
</protein>
<comment type="caution">
    <text evidence="2">The sequence shown here is derived from an EMBL/GenBank/DDBJ whole genome shotgun (WGS) entry which is preliminary data.</text>
</comment>
<accession>A0A5W6PLN8</accession>
<evidence type="ECO:0000313" key="2">
    <source>
        <dbReference type="EMBL" id="EBS3628750.1"/>
    </source>
</evidence>
<feature type="compositionally biased region" description="Low complexity" evidence="1">
    <location>
        <begin position="16"/>
        <end position="44"/>
    </location>
</feature>
<proteinExistence type="predicted"/>
<dbReference type="EMBL" id="AAGVHF010000022">
    <property type="protein sequence ID" value="EBS3628750.1"/>
    <property type="molecule type" value="Genomic_DNA"/>
</dbReference>
<evidence type="ECO:0000313" key="4">
    <source>
        <dbReference type="Proteomes" id="UP000293700"/>
    </source>
</evidence>
<sequence>MNLFERLLHRRLCNEQPADGGAAPASSEPAAPAADAQAPAGDQANPEGDKPQPGADGDKPQDDKPTDGDNPADKPDDKEQKPEGAPEKYEFKTGEGVELDTEALKDFEPVARELNLTNEQAQKLVDLYGTKIMPMVQQQQAEAWQKTTEQWAADVKADKEIGGDKLTGNLSVAQRALAQFGTPELKEYLEGTGLGNHPELVKAFIKIGKAMSEDGMVDGSNQGQRSAAEVLYG</sequence>
<reference evidence="3 4" key="1">
    <citation type="submission" date="2018-04" db="EMBL/GenBank/DDBJ databases">
        <title>Comparative genomic analysis of various Salmonella enterica serotypes in Singapore.</title>
        <authorList>
            <person name="Kohli G.S."/>
            <person name="Zwe Y.H."/>
            <person name="Ding Y."/>
            <person name="Givskov M."/>
            <person name="Liang Y."/>
        </authorList>
    </citation>
    <scope>NUCLEOTIDE SEQUENCE [LARGE SCALE GENOMIC DNA]</scope>
    <source>
        <strain evidence="3">Sg_wb24</strain>
        <strain evidence="4">sg_wb24</strain>
    </source>
</reference>
<name>A0A5W6PLN8_SALET</name>
<evidence type="ECO:0000313" key="3">
    <source>
        <dbReference type="EMBL" id="TAD64575.1"/>
    </source>
</evidence>
<dbReference type="RefSeq" id="WP_001048064.1">
    <property type="nucleotide sequence ID" value="NZ_CP036165.1"/>
</dbReference>
<evidence type="ECO:0000256" key="1">
    <source>
        <dbReference type="SAM" id="MobiDB-lite"/>
    </source>
</evidence>
<organism evidence="2">
    <name type="scientific">Salmonella enterica subsp. enterica serovar Albany</name>
    <dbReference type="NCBI Taxonomy" id="211968"/>
    <lineage>
        <taxon>Bacteria</taxon>
        <taxon>Pseudomonadati</taxon>
        <taxon>Pseudomonadota</taxon>
        <taxon>Gammaproteobacteria</taxon>
        <taxon>Enterobacterales</taxon>
        <taxon>Enterobacteriaceae</taxon>
        <taxon>Salmonella</taxon>
    </lineage>
</organism>
<feature type="compositionally biased region" description="Basic and acidic residues" evidence="1">
    <location>
        <begin position="56"/>
        <end position="95"/>
    </location>
</feature>
<dbReference type="Proteomes" id="UP000293700">
    <property type="component" value="Unassembled WGS sequence"/>
</dbReference>
<feature type="region of interest" description="Disordered" evidence="1">
    <location>
        <begin position="15"/>
        <end position="97"/>
    </location>
</feature>